<protein>
    <submittedName>
        <fullName evidence="7">Monosaccharide ABC transporter membrane protein, CUT2 family</fullName>
    </submittedName>
</protein>
<dbReference type="AlphaFoldDB" id="A0A1H5HDZ0"/>
<proteinExistence type="predicted"/>
<dbReference type="GO" id="GO:0005886">
    <property type="term" value="C:plasma membrane"/>
    <property type="evidence" value="ECO:0007669"/>
    <property type="project" value="UniProtKB-SubCell"/>
</dbReference>
<evidence type="ECO:0000256" key="6">
    <source>
        <dbReference type="SAM" id="Phobius"/>
    </source>
</evidence>
<feature type="transmembrane region" description="Helical" evidence="6">
    <location>
        <begin position="49"/>
        <end position="70"/>
    </location>
</feature>
<dbReference type="Proteomes" id="UP000182375">
    <property type="component" value="Unassembled WGS sequence"/>
</dbReference>
<feature type="transmembrane region" description="Helical" evidence="6">
    <location>
        <begin position="273"/>
        <end position="292"/>
    </location>
</feature>
<feature type="transmembrane region" description="Helical" evidence="6">
    <location>
        <begin position="128"/>
        <end position="145"/>
    </location>
</feature>
<evidence type="ECO:0000256" key="5">
    <source>
        <dbReference type="ARBA" id="ARBA00023136"/>
    </source>
</evidence>
<evidence type="ECO:0000256" key="1">
    <source>
        <dbReference type="ARBA" id="ARBA00004651"/>
    </source>
</evidence>
<dbReference type="EMBL" id="FNTD01000004">
    <property type="protein sequence ID" value="SEE26120.1"/>
    <property type="molecule type" value="Genomic_DNA"/>
</dbReference>
<dbReference type="RefSeq" id="WP_070025829.1">
    <property type="nucleotide sequence ID" value="NZ_FNTD01000004.1"/>
</dbReference>
<dbReference type="GeneID" id="95516440"/>
<keyword evidence="5 6" id="KW-0472">Membrane</keyword>
<comment type="subcellular location">
    <subcellularLocation>
        <location evidence="1">Cell membrane</location>
        <topology evidence="1">Multi-pass membrane protein</topology>
    </subcellularLocation>
</comment>
<evidence type="ECO:0000256" key="4">
    <source>
        <dbReference type="ARBA" id="ARBA00022989"/>
    </source>
</evidence>
<evidence type="ECO:0000313" key="7">
    <source>
        <dbReference type="EMBL" id="SEE26120.1"/>
    </source>
</evidence>
<dbReference type="GO" id="GO:0022857">
    <property type="term" value="F:transmembrane transporter activity"/>
    <property type="evidence" value="ECO:0007669"/>
    <property type="project" value="InterPro"/>
</dbReference>
<sequence length="321" mass="32925">MTSLTWSGPAADRARLLRLLQEYGVYAALVVLFCVAVGMDASFVEMSNIRVQLFQLAPTLLVALGMSLVIGTEGIDLSVGAVIALAASVVPLYAGYGLGGALLVALLLGAVSGAVGGAMVAFARIQPIVATLSLMIGVRGLAEIINGNSAKPVLQSGILGVGSRSIAGVPEMAWIAAVCALLTGLLVRRTTFGRQLVAVGDNRQASRLSGLPVRRVLITVYVISGVLAALAGVLIVSHGAEADPANQGLNMELNAITAVVVGGTPLSGGRVRVLGTVAGALFMQLITAVLTQHNVHTSYTQLVEAAIICFAVYASQERGTR</sequence>
<dbReference type="Pfam" id="PF02653">
    <property type="entry name" value="BPD_transp_2"/>
    <property type="match status" value="1"/>
</dbReference>
<feature type="transmembrane region" description="Helical" evidence="6">
    <location>
        <begin position="165"/>
        <end position="187"/>
    </location>
</feature>
<dbReference type="STRING" id="67331.SAMN04490357_7455"/>
<dbReference type="PANTHER" id="PTHR32196">
    <property type="entry name" value="ABC TRANSPORTER PERMEASE PROTEIN YPHD-RELATED-RELATED"/>
    <property type="match status" value="1"/>
</dbReference>
<reference evidence="7 8" key="1">
    <citation type="submission" date="2016-10" db="EMBL/GenBank/DDBJ databases">
        <authorList>
            <person name="de Groot N.N."/>
        </authorList>
    </citation>
    <scope>NUCLEOTIDE SEQUENCE [LARGE SCALE GENOMIC DNA]</scope>
    <source>
        <strain evidence="7 8">DSM 40306</strain>
    </source>
</reference>
<accession>A0A1H5HDZ0</accession>
<gene>
    <name evidence="7" type="ORF">SAMN04490357_7455</name>
</gene>
<evidence type="ECO:0000256" key="2">
    <source>
        <dbReference type="ARBA" id="ARBA00022475"/>
    </source>
</evidence>
<feature type="transmembrane region" description="Helical" evidence="6">
    <location>
        <begin position="216"/>
        <end position="236"/>
    </location>
</feature>
<name>A0A1H5HDZ0_9ACTN</name>
<evidence type="ECO:0000256" key="3">
    <source>
        <dbReference type="ARBA" id="ARBA00022692"/>
    </source>
</evidence>
<feature type="transmembrane region" description="Helical" evidence="6">
    <location>
        <begin position="102"/>
        <end position="121"/>
    </location>
</feature>
<dbReference type="InterPro" id="IPR001851">
    <property type="entry name" value="ABC_transp_permease"/>
</dbReference>
<dbReference type="CDD" id="cd06579">
    <property type="entry name" value="TM_PBP1_transp_AraH_like"/>
    <property type="match status" value="1"/>
</dbReference>
<keyword evidence="2" id="KW-1003">Cell membrane</keyword>
<evidence type="ECO:0000313" key="8">
    <source>
        <dbReference type="Proteomes" id="UP000182375"/>
    </source>
</evidence>
<feature type="transmembrane region" description="Helical" evidence="6">
    <location>
        <begin position="23"/>
        <end position="43"/>
    </location>
</feature>
<organism evidence="7 8">
    <name type="scientific">Streptomyces misionensis</name>
    <dbReference type="NCBI Taxonomy" id="67331"/>
    <lineage>
        <taxon>Bacteria</taxon>
        <taxon>Bacillati</taxon>
        <taxon>Actinomycetota</taxon>
        <taxon>Actinomycetes</taxon>
        <taxon>Kitasatosporales</taxon>
        <taxon>Streptomycetaceae</taxon>
        <taxon>Streptomyces</taxon>
    </lineage>
</organism>
<feature type="transmembrane region" description="Helical" evidence="6">
    <location>
        <begin position="77"/>
        <end position="96"/>
    </location>
</feature>
<keyword evidence="4 6" id="KW-1133">Transmembrane helix</keyword>
<keyword evidence="3 6" id="KW-0812">Transmembrane</keyword>